<reference evidence="1 2" key="1">
    <citation type="journal article" date="2011" name="PLoS Genet.">
        <title>Genome sequencing and comparative transcriptomics of the model entomopathogenic fungi Metarhizium anisopliae and M. acridum.</title>
        <authorList>
            <person name="Gao Q."/>
            <person name="Jin K."/>
            <person name="Ying S.H."/>
            <person name="Zhang Y."/>
            <person name="Xiao G."/>
            <person name="Shang Y."/>
            <person name="Duan Z."/>
            <person name="Hu X."/>
            <person name="Xie X.Q."/>
            <person name="Zhou G."/>
            <person name="Peng G."/>
            <person name="Luo Z."/>
            <person name="Huang W."/>
            <person name="Wang B."/>
            <person name="Fang W."/>
            <person name="Wang S."/>
            <person name="Zhong Y."/>
            <person name="Ma L.J."/>
            <person name="St Leger R.J."/>
            <person name="Zhao G.P."/>
            <person name="Pei Y."/>
            <person name="Feng M.G."/>
            <person name="Xia Y."/>
            <person name="Wang C."/>
        </authorList>
    </citation>
    <scope>NUCLEOTIDE SEQUENCE [LARGE SCALE GENOMIC DNA]</scope>
    <source>
        <strain evidence="1 2">CQMa 102</strain>
    </source>
</reference>
<dbReference type="GeneID" id="19253905"/>
<dbReference type="AlphaFoldDB" id="E9EI96"/>
<organism evidence="2">
    <name type="scientific">Metarhizium acridum (strain CQMa 102)</name>
    <dbReference type="NCBI Taxonomy" id="655827"/>
    <lineage>
        <taxon>Eukaryota</taxon>
        <taxon>Fungi</taxon>
        <taxon>Dikarya</taxon>
        <taxon>Ascomycota</taxon>
        <taxon>Pezizomycotina</taxon>
        <taxon>Sordariomycetes</taxon>
        <taxon>Hypocreomycetidae</taxon>
        <taxon>Hypocreales</taxon>
        <taxon>Clavicipitaceae</taxon>
        <taxon>Metarhizium</taxon>
    </lineage>
</organism>
<dbReference type="HOGENOM" id="CLU_1468509_0_0_1"/>
<dbReference type="OrthoDB" id="4159949at2759"/>
<dbReference type="EMBL" id="GL698632">
    <property type="protein sequence ID" value="EFY84367.1"/>
    <property type="molecule type" value="Genomic_DNA"/>
</dbReference>
<evidence type="ECO:0000313" key="2">
    <source>
        <dbReference type="Proteomes" id="UP000002499"/>
    </source>
</evidence>
<keyword evidence="2" id="KW-1185">Reference proteome</keyword>
<protein>
    <submittedName>
        <fullName evidence="1">Uncharacterized protein</fullName>
    </submittedName>
</protein>
<accession>E9EI96</accession>
<evidence type="ECO:0000313" key="1">
    <source>
        <dbReference type="EMBL" id="EFY84367.1"/>
    </source>
</evidence>
<proteinExistence type="predicted"/>
<gene>
    <name evidence="1" type="ORF">MAC_09594</name>
</gene>
<name>E9EI96_METAQ</name>
<dbReference type="KEGG" id="maw:19253905"/>
<dbReference type="InParanoid" id="E9EI96"/>
<dbReference type="Proteomes" id="UP000002499">
    <property type="component" value="Unassembled WGS sequence"/>
</dbReference>
<sequence length="184" mass="20274">MSTHETVDLSKVVVILGSFVGVNNILRLSENSRYEFQPPPGNVSTSWKGDQPREQELNPPFIALASGEHLVTVLSDITIRIRDGDRILPCTPGKPKGFPGPVTIDLGAVRLRAWPSIRSAKETRAYKQDARKFSEDILRAVPKYIPSVKRHPATAKHNVRFTETLSELATTIDTNTGDGTLSES</sequence>